<keyword evidence="3" id="KW-1185">Reference proteome</keyword>
<evidence type="ECO:0000313" key="2">
    <source>
        <dbReference type="EMBL" id="EQC28277.1"/>
    </source>
</evidence>
<dbReference type="RefSeq" id="XP_008618281.1">
    <property type="nucleotide sequence ID" value="XM_008620059.1"/>
</dbReference>
<dbReference type="PANTHER" id="PTHR34859">
    <property type="entry name" value="UNNAMED PRODUCT"/>
    <property type="match status" value="1"/>
</dbReference>
<dbReference type="EMBL" id="JH767196">
    <property type="protein sequence ID" value="EQC28277.1"/>
    <property type="molecule type" value="Genomic_DNA"/>
</dbReference>
<dbReference type="VEuPathDB" id="FungiDB:SDRG_13958"/>
<dbReference type="Proteomes" id="UP000030762">
    <property type="component" value="Unassembled WGS sequence"/>
</dbReference>
<dbReference type="GeneID" id="19954685"/>
<gene>
    <name evidence="2" type="ORF">SDRG_13958</name>
</gene>
<feature type="signal peptide" evidence="1">
    <location>
        <begin position="1"/>
        <end position="18"/>
    </location>
</feature>
<dbReference type="PANTHER" id="PTHR34859:SF2">
    <property type="entry name" value="LYSM DOMAIN-CONTAINING PROTEIN"/>
    <property type="match status" value="1"/>
</dbReference>
<protein>
    <submittedName>
        <fullName evidence="2">Uncharacterized protein</fullName>
    </submittedName>
</protein>
<evidence type="ECO:0000256" key="1">
    <source>
        <dbReference type="SAM" id="SignalP"/>
    </source>
</evidence>
<accession>T0RF38</accession>
<organism evidence="2 3">
    <name type="scientific">Saprolegnia diclina (strain VS20)</name>
    <dbReference type="NCBI Taxonomy" id="1156394"/>
    <lineage>
        <taxon>Eukaryota</taxon>
        <taxon>Sar</taxon>
        <taxon>Stramenopiles</taxon>
        <taxon>Oomycota</taxon>
        <taxon>Saprolegniomycetes</taxon>
        <taxon>Saprolegniales</taxon>
        <taxon>Saprolegniaceae</taxon>
        <taxon>Saprolegnia</taxon>
    </lineage>
</organism>
<dbReference type="AlphaFoldDB" id="T0RF38"/>
<reference evidence="2 3" key="1">
    <citation type="submission" date="2012-04" db="EMBL/GenBank/DDBJ databases">
        <title>The Genome Sequence of Saprolegnia declina VS20.</title>
        <authorList>
            <consortium name="The Broad Institute Genome Sequencing Platform"/>
            <person name="Russ C."/>
            <person name="Nusbaum C."/>
            <person name="Tyler B."/>
            <person name="van West P."/>
            <person name="Dieguez-Uribeondo J."/>
            <person name="de Bruijn I."/>
            <person name="Tripathy S."/>
            <person name="Jiang R."/>
            <person name="Young S.K."/>
            <person name="Zeng Q."/>
            <person name="Gargeya S."/>
            <person name="Fitzgerald M."/>
            <person name="Haas B."/>
            <person name="Abouelleil A."/>
            <person name="Alvarado L."/>
            <person name="Arachchi H.M."/>
            <person name="Berlin A."/>
            <person name="Chapman S.B."/>
            <person name="Goldberg J."/>
            <person name="Griggs A."/>
            <person name="Gujja S."/>
            <person name="Hansen M."/>
            <person name="Howarth C."/>
            <person name="Imamovic A."/>
            <person name="Larimer J."/>
            <person name="McCowen C."/>
            <person name="Montmayeur A."/>
            <person name="Murphy C."/>
            <person name="Neiman D."/>
            <person name="Pearson M."/>
            <person name="Priest M."/>
            <person name="Roberts A."/>
            <person name="Saif S."/>
            <person name="Shea T."/>
            <person name="Sisk P."/>
            <person name="Sykes S."/>
            <person name="Wortman J."/>
            <person name="Nusbaum C."/>
            <person name="Birren B."/>
        </authorList>
    </citation>
    <scope>NUCLEOTIDE SEQUENCE [LARGE SCALE GENOMIC DNA]</scope>
    <source>
        <strain evidence="2 3">VS20</strain>
    </source>
</reference>
<proteinExistence type="predicted"/>
<name>T0RF38_SAPDV</name>
<feature type="chain" id="PRO_5004583938" evidence="1">
    <location>
        <begin position="19"/>
        <end position="336"/>
    </location>
</feature>
<dbReference type="OrthoDB" id="69915at2759"/>
<keyword evidence="1" id="KW-0732">Signal</keyword>
<sequence length="336" mass="35039">MKLLGMAALCALLSFVAGTDSGVVHYVRGLEVQPGGRDLADTAWSGSIAFDLQSIAKDGVTSENGENLIKNIQQAMKVGQLAATDGPGLVNSIRKVIKSGANAKDGTAIVNQVQSILSQATSVFDAEPVVCRRQGVGRGVGIAVENQCLPGEEAYGALCYPKCKEGYEAVGCCICRKKGCGDVSELDARVFSWYPKCKAGFHNVGCCICSPDCPEGFRDDGAFCAKDSYGRGVGVSRLGCPKHLEKSGLFCYPPCAANQVGVGPVCWPQCVNPAGTDCGLFCTSSVATCVNTVVDIVGQTAKVTLSLVAEDYTGAIMTAVQTGGKYIYISLNACPK</sequence>
<evidence type="ECO:0000313" key="3">
    <source>
        <dbReference type="Proteomes" id="UP000030762"/>
    </source>
</evidence>
<dbReference type="InParanoid" id="T0RF38"/>